<dbReference type="InterPro" id="IPR036388">
    <property type="entry name" value="WH-like_DNA-bd_sf"/>
</dbReference>
<keyword evidence="1" id="KW-0805">Transcription regulation</keyword>
<dbReference type="PROSITE" id="PS50987">
    <property type="entry name" value="HTH_ARSR_2"/>
    <property type="match status" value="1"/>
</dbReference>
<name>A0A0D5CKE6_9MICO</name>
<dbReference type="Proteomes" id="UP000032604">
    <property type="component" value="Chromosome"/>
</dbReference>
<dbReference type="InterPro" id="IPR051011">
    <property type="entry name" value="Metal_resp_trans_reg"/>
</dbReference>
<dbReference type="Proteomes" id="UP000266634">
    <property type="component" value="Unassembled WGS sequence"/>
</dbReference>
<reference evidence="5 7" key="1">
    <citation type="journal article" date="2015" name="Genome Announc.">
        <title>Complete Genome Sequence of Clavibacter michiganensis subsp. insidiosus R1-1 Using PacBio Single-Molecule Real-Time Technology.</title>
        <authorList>
            <person name="Lu Y."/>
            <person name="Samac D.A."/>
            <person name="Glazebrook J."/>
            <person name="Ishimaru C.A."/>
        </authorList>
    </citation>
    <scope>NUCLEOTIDE SEQUENCE [LARGE SCALE GENOMIC DNA]</scope>
    <source>
        <strain evidence="5 7">R1-1</strain>
    </source>
</reference>
<dbReference type="PRINTS" id="PR00778">
    <property type="entry name" value="HTHARSR"/>
</dbReference>
<dbReference type="PATRIC" id="fig|33014.5.peg.2938"/>
<sequence>MTYPPAGFEQAADLFKALSSPSRLGLIGLLASRKMSVSELVEESGLSQPLVSQHLRVLRSSGLVTVERDGRIARYEVADTHVTHVVDDAVAHVREHADGSVDAG</sequence>
<keyword evidence="2" id="KW-0238">DNA-binding</keyword>
<keyword evidence="3" id="KW-0804">Transcription</keyword>
<dbReference type="InterPro" id="IPR001845">
    <property type="entry name" value="HTH_ArsR_DNA-bd_dom"/>
</dbReference>
<dbReference type="HOGENOM" id="CLU_097806_7_6_11"/>
<gene>
    <name evidence="6" type="ORF">DZF93_05395</name>
    <name evidence="5" type="ORF">VO01_14220</name>
</gene>
<dbReference type="KEGG" id="cmh:VO01_14220"/>
<dbReference type="InterPro" id="IPR011991">
    <property type="entry name" value="ArsR-like_HTH"/>
</dbReference>
<protein>
    <submittedName>
        <fullName evidence="5">ArsR family transcriptional regulator</fullName>
    </submittedName>
</protein>
<proteinExistence type="predicted"/>
<organism evidence="5 7">
    <name type="scientific">Clavibacter michiganensis subsp. insidiosus</name>
    <dbReference type="NCBI Taxonomy" id="33014"/>
    <lineage>
        <taxon>Bacteria</taxon>
        <taxon>Bacillati</taxon>
        <taxon>Actinomycetota</taxon>
        <taxon>Actinomycetes</taxon>
        <taxon>Micrococcales</taxon>
        <taxon>Microbacteriaceae</taxon>
        <taxon>Clavibacter</taxon>
    </lineage>
</organism>
<accession>A0A0D5CKE6</accession>
<reference evidence="6 8" key="2">
    <citation type="submission" date="2018-08" db="EMBL/GenBank/DDBJ databases">
        <title>Genome Sequence of Clavibacter michiganensis Subspecies type strains, and the Atypical Peach-Colored Strains Isolated from Tomato.</title>
        <authorList>
            <person name="Osdaghi E."/>
            <person name="Portier P."/>
            <person name="Briand M."/>
            <person name="Jacques M.-A."/>
        </authorList>
    </citation>
    <scope>NUCLEOTIDE SEQUENCE [LARGE SCALE GENOMIC DNA]</scope>
    <source>
        <strain evidence="6 8">CFBP 6488</strain>
    </source>
</reference>
<dbReference type="RefSeq" id="WP_045529848.1">
    <property type="nucleotide sequence ID" value="NZ_CP011043.1"/>
</dbReference>
<dbReference type="InterPro" id="IPR036390">
    <property type="entry name" value="WH_DNA-bd_sf"/>
</dbReference>
<evidence type="ECO:0000313" key="6">
    <source>
        <dbReference type="EMBL" id="RIJ43758.1"/>
    </source>
</evidence>
<evidence type="ECO:0000313" key="5">
    <source>
        <dbReference type="EMBL" id="AJW80123.1"/>
    </source>
</evidence>
<dbReference type="SMART" id="SM00418">
    <property type="entry name" value="HTH_ARSR"/>
    <property type="match status" value="1"/>
</dbReference>
<dbReference type="AlphaFoldDB" id="A0A0D5CKE6"/>
<dbReference type="SUPFAM" id="SSF46785">
    <property type="entry name" value="Winged helix' DNA-binding domain"/>
    <property type="match status" value="1"/>
</dbReference>
<evidence type="ECO:0000313" key="8">
    <source>
        <dbReference type="Proteomes" id="UP000266634"/>
    </source>
</evidence>
<evidence type="ECO:0000313" key="7">
    <source>
        <dbReference type="Proteomes" id="UP000032604"/>
    </source>
</evidence>
<dbReference type="EMBL" id="QWEA01000139">
    <property type="protein sequence ID" value="RIJ43758.1"/>
    <property type="molecule type" value="Genomic_DNA"/>
</dbReference>
<feature type="domain" description="HTH arsR-type" evidence="4">
    <location>
        <begin position="3"/>
        <end position="97"/>
    </location>
</feature>
<evidence type="ECO:0000259" key="4">
    <source>
        <dbReference type="PROSITE" id="PS50987"/>
    </source>
</evidence>
<dbReference type="EMBL" id="CP011043">
    <property type="protein sequence ID" value="AJW80123.1"/>
    <property type="molecule type" value="Genomic_DNA"/>
</dbReference>
<dbReference type="Pfam" id="PF01022">
    <property type="entry name" value="HTH_5"/>
    <property type="match status" value="1"/>
</dbReference>
<dbReference type="GO" id="GO:0003677">
    <property type="term" value="F:DNA binding"/>
    <property type="evidence" value="ECO:0007669"/>
    <property type="project" value="UniProtKB-KW"/>
</dbReference>
<evidence type="ECO:0000256" key="1">
    <source>
        <dbReference type="ARBA" id="ARBA00023015"/>
    </source>
</evidence>
<dbReference type="NCBIfam" id="NF033788">
    <property type="entry name" value="HTH_metalloreg"/>
    <property type="match status" value="1"/>
</dbReference>
<dbReference type="PANTHER" id="PTHR43132:SF2">
    <property type="entry name" value="ARSENICAL RESISTANCE OPERON REPRESSOR ARSR-RELATED"/>
    <property type="match status" value="1"/>
</dbReference>
<dbReference type="PANTHER" id="PTHR43132">
    <property type="entry name" value="ARSENICAL RESISTANCE OPERON REPRESSOR ARSR-RELATED"/>
    <property type="match status" value="1"/>
</dbReference>
<evidence type="ECO:0000256" key="3">
    <source>
        <dbReference type="ARBA" id="ARBA00023163"/>
    </source>
</evidence>
<dbReference type="GO" id="GO:0003700">
    <property type="term" value="F:DNA-binding transcription factor activity"/>
    <property type="evidence" value="ECO:0007669"/>
    <property type="project" value="InterPro"/>
</dbReference>
<dbReference type="CDD" id="cd00090">
    <property type="entry name" value="HTH_ARSR"/>
    <property type="match status" value="1"/>
</dbReference>
<evidence type="ECO:0000256" key="2">
    <source>
        <dbReference type="ARBA" id="ARBA00023125"/>
    </source>
</evidence>
<dbReference type="Gene3D" id="1.10.10.10">
    <property type="entry name" value="Winged helix-like DNA-binding domain superfamily/Winged helix DNA-binding domain"/>
    <property type="match status" value="1"/>
</dbReference>
<dbReference type="OrthoDB" id="3232131at2"/>